<dbReference type="InterPro" id="IPR015424">
    <property type="entry name" value="PyrdxlP-dep_Trfase"/>
</dbReference>
<organism evidence="7 8">
    <name type="scientific">Acorus calamus</name>
    <name type="common">Sweet flag</name>
    <dbReference type="NCBI Taxonomy" id="4465"/>
    <lineage>
        <taxon>Eukaryota</taxon>
        <taxon>Viridiplantae</taxon>
        <taxon>Streptophyta</taxon>
        <taxon>Embryophyta</taxon>
        <taxon>Tracheophyta</taxon>
        <taxon>Spermatophyta</taxon>
        <taxon>Magnoliopsida</taxon>
        <taxon>Liliopsida</taxon>
        <taxon>Acoraceae</taxon>
        <taxon>Acorus</taxon>
    </lineage>
</organism>
<dbReference type="Gene3D" id="3.90.1150.10">
    <property type="entry name" value="Aspartate Aminotransferase, domain 1"/>
    <property type="match status" value="1"/>
</dbReference>
<dbReference type="PANTHER" id="PTHR45688:SF3">
    <property type="entry name" value="ALANINE--GLYOXYLATE AMINOTRANSFERASE 2, MITOCHONDRIAL"/>
    <property type="match status" value="1"/>
</dbReference>
<dbReference type="GO" id="GO:0008453">
    <property type="term" value="F:alanine-glyoxylate transaminase activity"/>
    <property type="evidence" value="ECO:0007669"/>
    <property type="project" value="TreeGrafter"/>
</dbReference>
<comment type="caution">
    <text evidence="7">The sequence shown here is derived from an EMBL/GenBank/DDBJ whole genome shotgun (WGS) entry which is preliminary data.</text>
</comment>
<evidence type="ECO:0000256" key="4">
    <source>
        <dbReference type="ARBA" id="ARBA00022576"/>
    </source>
</evidence>
<evidence type="ECO:0000256" key="2">
    <source>
        <dbReference type="ARBA" id="ARBA00004173"/>
    </source>
</evidence>
<gene>
    <name evidence="7" type="ORF">QJS10_CPB18g01280</name>
</gene>
<feature type="region of interest" description="Disordered" evidence="6">
    <location>
        <begin position="27"/>
        <end position="49"/>
    </location>
</feature>
<dbReference type="InterPro" id="IPR015421">
    <property type="entry name" value="PyrdxlP-dep_Trfase_major"/>
</dbReference>
<feature type="compositionally biased region" description="Low complexity" evidence="6">
    <location>
        <begin position="27"/>
        <end position="36"/>
    </location>
</feature>
<dbReference type="GO" id="GO:0019481">
    <property type="term" value="P:L-alanine catabolic process, by transamination"/>
    <property type="evidence" value="ECO:0007669"/>
    <property type="project" value="TreeGrafter"/>
</dbReference>
<dbReference type="EMBL" id="JAUJYO010000018">
    <property type="protein sequence ID" value="KAK1290604.1"/>
    <property type="molecule type" value="Genomic_DNA"/>
</dbReference>
<comment type="subcellular location">
    <subcellularLocation>
        <location evidence="2">Mitochondrion</location>
    </subcellularLocation>
</comment>
<keyword evidence="8" id="KW-1185">Reference proteome</keyword>
<keyword evidence="4" id="KW-0032">Aminotransferase</keyword>
<comment type="cofactor">
    <cofactor evidence="1">
        <name>pyridoxal 5'-phosphate</name>
        <dbReference type="ChEBI" id="CHEBI:597326"/>
    </cofactor>
</comment>
<evidence type="ECO:0000313" key="8">
    <source>
        <dbReference type="Proteomes" id="UP001180020"/>
    </source>
</evidence>
<dbReference type="PANTHER" id="PTHR45688">
    <property type="match status" value="1"/>
</dbReference>
<sequence length="125" mass="14263">MSCLVRAPYGLQEKRRLRNLLFNGSRSYSVPASSSPESPPSLPPFDYEPRPYDGLSADEIFRKRKVFLGPSLFHYYLKPLKIVEGKMQYLFDESGKRYLDAFAGIVMVSCGHYHPDIVNATVEQI</sequence>
<evidence type="ECO:0000256" key="5">
    <source>
        <dbReference type="ARBA" id="ARBA00022679"/>
    </source>
</evidence>
<dbReference type="SUPFAM" id="SSF53383">
    <property type="entry name" value="PLP-dependent transferases"/>
    <property type="match status" value="1"/>
</dbReference>
<dbReference type="InterPro" id="IPR015422">
    <property type="entry name" value="PyrdxlP-dep_Trfase_small"/>
</dbReference>
<comment type="similarity">
    <text evidence="3">Belongs to the class-III pyridoxal-phosphate-dependent aminotransferase family.</text>
</comment>
<reference evidence="7" key="2">
    <citation type="submission" date="2023-06" db="EMBL/GenBank/DDBJ databases">
        <authorList>
            <person name="Ma L."/>
            <person name="Liu K.-W."/>
            <person name="Li Z."/>
            <person name="Hsiao Y.-Y."/>
            <person name="Qi Y."/>
            <person name="Fu T."/>
            <person name="Tang G."/>
            <person name="Zhang D."/>
            <person name="Sun W.-H."/>
            <person name="Liu D.-K."/>
            <person name="Li Y."/>
            <person name="Chen G.-Z."/>
            <person name="Liu X.-D."/>
            <person name="Liao X.-Y."/>
            <person name="Jiang Y.-T."/>
            <person name="Yu X."/>
            <person name="Hao Y."/>
            <person name="Huang J."/>
            <person name="Zhao X.-W."/>
            <person name="Ke S."/>
            <person name="Chen Y.-Y."/>
            <person name="Wu W.-L."/>
            <person name="Hsu J.-L."/>
            <person name="Lin Y.-F."/>
            <person name="Huang M.-D."/>
            <person name="Li C.-Y."/>
            <person name="Huang L."/>
            <person name="Wang Z.-W."/>
            <person name="Zhao X."/>
            <person name="Zhong W.-Y."/>
            <person name="Peng D.-H."/>
            <person name="Ahmad S."/>
            <person name="Lan S."/>
            <person name="Zhang J.-S."/>
            <person name="Tsai W.-C."/>
            <person name="Van De Peer Y."/>
            <person name="Liu Z.-J."/>
        </authorList>
    </citation>
    <scope>NUCLEOTIDE SEQUENCE</scope>
    <source>
        <strain evidence="7">CP</strain>
        <tissue evidence="7">Leaves</tissue>
    </source>
</reference>
<accession>A0AAV9CPJ0</accession>
<evidence type="ECO:0000313" key="7">
    <source>
        <dbReference type="EMBL" id="KAK1290604.1"/>
    </source>
</evidence>
<reference evidence="7" key="1">
    <citation type="journal article" date="2023" name="Nat. Commun.">
        <title>Diploid and tetraploid genomes of Acorus and the evolution of monocots.</title>
        <authorList>
            <person name="Ma L."/>
            <person name="Liu K.W."/>
            <person name="Li Z."/>
            <person name="Hsiao Y.Y."/>
            <person name="Qi Y."/>
            <person name="Fu T."/>
            <person name="Tang G.D."/>
            <person name="Zhang D."/>
            <person name="Sun W.H."/>
            <person name="Liu D.K."/>
            <person name="Li Y."/>
            <person name="Chen G.Z."/>
            <person name="Liu X.D."/>
            <person name="Liao X.Y."/>
            <person name="Jiang Y.T."/>
            <person name="Yu X."/>
            <person name="Hao Y."/>
            <person name="Huang J."/>
            <person name="Zhao X.W."/>
            <person name="Ke S."/>
            <person name="Chen Y.Y."/>
            <person name="Wu W.L."/>
            <person name="Hsu J.L."/>
            <person name="Lin Y.F."/>
            <person name="Huang M.D."/>
            <person name="Li C.Y."/>
            <person name="Huang L."/>
            <person name="Wang Z.W."/>
            <person name="Zhao X."/>
            <person name="Zhong W.Y."/>
            <person name="Peng D.H."/>
            <person name="Ahmad S."/>
            <person name="Lan S."/>
            <person name="Zhang J.S."/>
            <person name="Tsai W.C."/>
            <person name="Van de Peer Y."/>
            <person name="Liu Z.J."/>
        </authorList>
    </citation>
    <scope>NUCLEOTIDE SEQUENCE</scope>
    <source>
        <strain evidence="7">CP</strain>
    </source>
</reference>
<protein>
    <submittedName>
        <fullName evidence="7">Uncharacterized protein</fullName>
    </submittedName>
</protein>
<name>A0AAV9CPJ0_ACOCL</name>
<evidence type="ECO:0000256" key="6">
    <source>
        <dbReference type="SAM" id="MobiDB-lite"/>
    </source>
</evidence>
<dbReference type="Gene3D" id="3.40.640.10">
    <property type="entry name" value="Type I PLP-dependent aspartate aminotransferase-like (Major domain)"/>
    <property type="match status" value="1"/>
</dbReference>
<evidence type="ECO:0000256" key="3">
    <source>
        <dbReference type="ARBA" id="ARBA00008954"/>
    </source>
</evidence>
<dbReference type="Proteomes" id="UP001180020">
    <property type="component" value="Unassembled WGS sequence"/>
</dbReference>
<keyword evidence="5" id="KW-0808">Transferase</keyword>
<proteinExistence type="inferred from homology"/>
<dbReference type="GO" id="GO:0005739">
    <property type="term" value="C:mitochondrion"/>
    <property type="evidence" value="ECO:0007669"/>
    <property type="project" value="UniProtKB-SubCell"/>
</dbReference>
<evidence type="ECO:0000256" key="1">
    <source>
        <dbReference type="ARBA" id="ARBA00001933"/>
    </source>
</evidence>
<dbReference type="GO" id="GO:0009436">
    <property type="term" value="P:glyoxylate catabolic process"/>
    <property type="evidence" value="ECO:0007669"/>
    <property type="project" value="TreeGrafter"/>
</dbReference>
<dbReference type="AlphaFoldDB" id="A0AAV9CPJ0"/>